<dbReference type="OrthoDB" id="3788717at2"/>
<dbReference type="InterPro" id="IPR045384">
    <property type="entry name" value="DUF6527"/>
</dbReference>
<proteinExistence type="predicted"/>
<evidence type="ECO:0000313" key="2">
    <source>
        <dbReference type="Proteomes" id="UP000190750"/>
    </source>
</evidence>
<dbReference type="Pfam" id="PF20137">
    <property type="entry name" value="BubE"/>
    <property type="match status" value="1"/>
</dbReference>
<accession>A0A1T1ASL9</accession>
<sequence length="153" mass="17356">MKIHQIRPQFSEFIPDNLEEGVLYISERYKTASHKCACGCGEEVVTPLSPVEWQLRKERGLVSLHPSIGNWNYACRSHYWIRRNAIQWAGGMPAKQIALVQAKDKADKTRYVGQINRLKDSVAQTTAANSTTSNKPSWVTKALDTLIQWLTGR</sequence>
<dbReference type="EMBL" id="MTJN01000002">
    <property type="protein sequence ID" value="OOV07091.1"/>
    <property type="molecule type" value="Genomic_DNA"/>
</dbReference>
<protein>
    <submittedName>
        <fullName evidence="1">Uncharacterized protein</fullName>
    </submittedName>
</protein>
<dbReference type="AlphaFoldDB" id="A0A1T1ASL9"/>
<name>A0A1T1ASL9_RHOFE</name>
<keyword evidence="2" id="KW-1185">Reference proteome</keyword>
<organism evidence="1 2">
    <name type="scientific">Rhodoferax fermentans</name>
    <dbReference type="NCBI Taxonomy" id="28066"/>
    <lineage>
        <taxon>Bacteria</taxon>
        <taxon>Pseudomonadati</taxon>
        <taxon>Pseudomonadota</taxon>
        <taxon>Betaproteobacteria</taxon>
        <taxon>Burkholderiales</taxon>
        <taxon>Comamonadaceae</taxon>
        <taxon>Rhodoferax</taxon>
    </lineage>
</organism>
<comment type="caution">
    <text evidence="1">The sequence shown here is derived from an EMBL/GenBank/DDBJ whole genome shotgun (WGS) entry which is preliminary data.</text>
</comment>
<reference evidence="1 2" key="1">
    <citation type="submission" date="2017-01" db="EMBL/GenBank/DDBJ databases">
        <title>Genome sequencing of Rhodoferax fermentans JCM 7819.</title>
        <authorList>
            <person name="Kim Y.J."/>
            <person name="Farh M.E.-A."/>
            <person name="Yang D.-C."/>
        </authorList>
    </citation>
    <scope>NUCLEOTIDE SEQUENCE [LARGE SCALE GENOMIC DNA]</scope>
    <source>
        <strain evidence="1 2">JCM 7819</strain>
    </source>
</reference>
<gene>
    <name evidence="1" type="ORF">RF819_10445</name>
</gene>
<dbReference type="Proteomes" id="UP000190750">
    <property type="component" value="Unassembled WGS sequence"/>
</dbReference>
<dbReference type="RefSeq" id="WP_143541669.1">
    <property type="nucleotide sequence ID" value="NZ_MTJN01000002.1"/>
</dbReference>
<dbReference type="STRING" id="28066.RF819_10445"/>
<evidence type="ECO:0000313" key="1">
    <source>
        <dbReference type="EMBL" id="OOV07091.1"/>
    </source>
</evidence>